<dbReference type="Pfam" id="PF05739">
    <property type="entry name" value="SNARE"/>
    <property type="match status" value="1"/>
</dbReference>
<dbReference type="PROSITE" id="PS50192">
    <property type="entry name" value="T_SNARE"/>
    <property type="match status" value="1"/>
</dbReference>
<dbReference type="InterPro" id="IPR045242">
    <property type="entry name" value="Syntaxin"/>
</dbReference>
<dbReference type="GO" id="GO:0048278">
    <property type="term" value="P:vesicle docking"/>
    <property type="evidence" value="ECO:0007669"/>
    <property type="project" value="TreeGrafter"/>
</dbReference>
<dbReference type="GO" id="GO:0005484">
    <property type="term" value="F:SNAP receptor activity"/>
    <property type="evidence" value="ECO:0007669"/>
    <property type="project" value="TreeGrafter"/>
</dbReference>
<comment type="similarity">
    <text evidence="1">Belongs to the syntaxin family.</text>
</comment>
<protein>
    <submittedName>
        <fullName evidence="6">OLC1v1021037C1</fullName>
    </submittedName>
</protein>
<dbReference type="Gene3D" id="1.20.5.110">
    <property type="match status" value="1"/>
</dbReference>
<dbReference type="CDD" id="cd15840">
    <property type="entry name" value="SNARE_Qa"/>
    <property type="match status" value="1"/>
</dbReference>
<dbReference type="GO" id="GO:0006906">
    <property type="term" value="P:vesicle fusion"/>
    <property type="evidence" value="ECO:0007669"/>
    <property type="project" value="TreeGrafter"/>
</dbReference>
<keyword evidence="4" id="KW-0812">Transmembrane</keyword>
<organism evidence="6 7">
    <name type="scientific">Oldenlandia corymbosa var. corymbosa</name>
    <dbReference type="NCBI Taxonomy" id="529605"/>
    <lineage>
        <taxon>Eukaryota</taxon>
        <taxon>Viridiplantae</taxon>
        <taxon>Streptophyta</taxon>
        <taxon>Embryophyta</taxon>
        <taxon>Tracheophyta</taxon>
        <taxon>Spermatophyta</taxon>
        <taxon>Magnoliopsida</taxon>
        <taxon>eudicotyledons</taxon>
        <taxon>Gunneridae</taxon>
        <taxon>Pentapetalae</taxon>
        <taxon>asterids</taxon>
        <taxon>lamiids</taxon>
        <taxon>Gentianales</taxon>
        <taxon>Rubiaceae</taxon>
        <taxon>Rubioideae</taxon>
        <taxon>Spermacoceae</taxon>
        <taxon>Hedyotis-Oldenlandia complex</taxon>
        <taxon>Oldenlandia</taxon>
    </lineage>
</organism>
<evidence type="ECO:0000256" key="2">
    <source>
        <dbReference type="ARBA" id="ARBA00022927"/>
    </source>
</evidence>
<dbReference type="PANTHER" id="PTHR19957:SF38">
    <property type="entry name" value="LD27581P"/>
    <property type="match status" value="1"/>
</dbReference>
<dbReference type="InterPro" id="IPR006011">
    <property type="entry name" value="Syntaxin_N"/>
</dbReference>
<evidence type="ECO:0000259" key="5">
    <source>
        <dbReference type="PROSITE" id="PS50192"/>
    </source>
</evidence>
<dbReference type="GO" id="GO:0006886">
    <property type="term" value="P:intracellular protein transport"/>
    <property type="evidence" value="ECO:0007669"/>
    <property type="project" value="TreeGrafter"/>
</dbReference>
<dbReference type="GO" id="GO:0012505">
    <property type="term" value="C:endomembrane system"/>
    <property type="evidence" value="ECO:0007669"/>
    <property type="project" value="TreeGrafter"/>
</dbReference>
<accession>A0AAV1BVD3</accession>
<reference evidence="6" key="1">
    <citation type="submission" date="2023-03" db="EMBL/GenBank/DDBJ databases">
        <authorList>
            <person name="Julca I."/>
        </authorList>
    </citation>
    <scope>NUCLEOTIDE SEQUENCE</scope>
</reference>
<name>A0AAV1BVD3_OLDCO</name>
<keyword evidence="2" id="KW-0813">Transport</keyword>
<dbReference type="Proteomes" id="UP001161247">
    <property type="component" value="Unassembled WGS sequence"/>
</dbReference>
<dbReference type="GO" id="GO:0000149">
    <property type="term" value="F:SNARE binding"/>
    <property type="evidence" value="ECO:0007669"/>
    <property type="project" value="TreeGrafter"/>
</dbReference>
<dbReference type="SMART" id="SM00503">
    <property type="entry name" value="SynN"/>
    <property type="match status" value="1"/>
</dbReference>
<keyword evidence="7" id="KW-1185">Reference proteome</keyword>
<dbReference type="Pfam" id="PF14523">
    <property type="entry name" value="Syntaxin_2"/>
    <property type="match status" value="1"/>
</dbReference>
<evidence type="ECO:0000313" key="7">
    <source>
        <dbReference type="Proteomes" id="UP001161247"/>
    </source>
</evidence>
<dbReference type="SMART" id="SM00397">
    <property type="entry name" value="t_SNARE"/>
    <property type="match status" value="1"/>
</dbReference>
<keyword evidence="2" id="KW-0653">Protein transport</keyword>
<evidence type="ECO:0000256" key="3">
    <source>
        <dbReference type="SAM" id="MobiDB-lite"/>
    </source>
</evidence>
<feature type="domain" description="T-SNARE coiled-coil homology" evidence="5">
    <location>
        <begin position="181"/>
        <end position="243"/>
    </location>
</feature>
<dbReference type="EMBL" id="CATKSE010000001">
    <property type="protein sequence ID" value="CAI9087066.1"/>
    <property type="molecule type" value="Genomic_DNA"/>
</dbReference>
<gene>
    <name evidence="6" type="ORF">OLC1_LOCUS24999</name>
</gene>
<dbReference type="AlphaFoldDB" id="A0AAV1BVD3"/>
<keyword evidence="4" id="KW-1133">Transmembrane helix</keyword>
<evidence type="ECO:0000256" key="4">
    <source>
        <dbReference type="SAM" id="Phobius"/>
    </source>
</evidence>
<dbReference type="GO" id="GO:0031201">
    <property type="term" value="C:SNARE complex"/>
    <property type="evidence" value="ECO:0007669"/>
    <property type="project" value="TreeGrafter"/>
</dbReference>
<dbReference type="SUPFAM" id="SSF47661">
    <property type="entry name" value="t-snare proteins"/>
    <property type="match status" value="1"/>
</dbReference>
<dbReference type="Gene3D" id="1.20.58.70">
    <property type="match status" value="1"/>
</dbReference>
<keyword evidence="4" id="KW-0472">Membrane</keyword>
<feature type="transmembrane region" description="Helical" evidence="4">
    <location>
        <begin position="255"/>
        <end position="273"/>
    </location>
</feature>
<dbReference type="PANTHER" id="PTHR19957">
    <property type="entry name" value="SYNTAXIN"/>
    <property type="match status" value="1"/>
</dbReference>
<comment type="caution">
    <text evidence="6">The sequence shown here is derived from an EMBL/GenBank/DDBJ whole genome shotgun (WGS) entry which is preliminary data.</text>
</comment>
<evidence type="ECO:0000256" key="1">
    <source>
        <dbReference type="ARBA" id="ARBA00009063"/>
    </source>
</evidence>
<feature type="compositionally biased region" description="Polar residues" evidence="3">
    <location>
        <begin position="130"/>
        <end position="145"/>
    </location>
</feature>
<evidence type="ECO:0000313" key="6">
    <source>
        <dbReference type="EMBL" id="CAI9087066.1"/>
    </source>
</evidence>
<sequence length="274" mass="30696">MSFQDLESGGSGRSHVITVRQQQPKQDHSRAIGLAIFQINTALSAYHRLVASLGTPKDTPDLRRKLRGSRLKIEQLVKETSPKLKQSVEADWSADATKKISDFKLTRDFQYVLNEFQKAQRLAAHKESAYSASTSHQDLPSSNHTSEVDTDLTRSNEHMHLLAETRRPDVMLVGNEIDFNEALIEEREKGIIEIQQQVREVNEIFKDLALLVKEQGPMLDGVRSNLEISQDAIDKGTSQLTKASKIQRSNSSMKCLVLLILGIILLIVMVVVVA</sequence>
<dbReference type="InterPro" id="IPR010989">
    <property type="entry name" value="SNARE"/>
</dbReference>
<dbReference type="InterPro" id="IPR000727">
    <property type="entry name" value="T_SNARE_dom"/>
</dbReference>
<feature type="region of interest" description="Disordered" evidence="3">
    <location>
        <begin position="127"/>
        <end position="155"/>
    </location>
</feature>
<feature type="region of interest" description="Disordered" evidence="3">
    <location>
        <begin position="1"/>
        <end position="24"/>
    </location>
</feature>
<proteinExistence type="inferred from homology"/>